<accession>A0ABS5DU20</accession>
<dbReference type="Proteomes" id="UP000672097">
    <property type="component" value="Unassembled WGS sequence"/>
</dbReference>
<comment type="caution">
    <text evidence="1">The sequence shown here is derived from an EMBL/GenBank/DDBJ whole genome shotgun (WGS) entry which is preliminary data.</text>
</comment>
<name>A0ABS5DU20_9BURK</name>
<proteinExistence type="predicted"/>
<evidence type="ECO:0000313" key="1">
    <source>
        <dbReference type="EMBL" id="MBQ0934633.1"/>
    </source>
</evidence>
<dbReference type="EMBL" id="JAGQDG010000002">
    <property type="protein sequence ID" value="MBQ0934633.1"/>
    <property type="molecule type" value="Genomic_DNA"/>
</dbReference>
<keyword evidence="2" id="KW-1185">Reference proteome</keyword>
<gene>
    <name evidence="1" type="ORF">KAK11_04755</name>
</gene>
<sequence>MNLFNDKQSPLPLMGGVVQAQRLFVPPVVIDRLGGFRHACRLAWKLRSNRRLTKRQLAEVCGLYYSHVTDYFSVHEARRELPARHVAAVERVLGNAVISQWLAHQAQVTLLEEMQAQRRAA</sequence>
<reference evidence="1 2" key="1">
    <citation type="submission" date="2021-04" db="EMBL/GenBank/DDBJ databases">
        <title>The genome sequence of type strain Ideonella paludis KCTC 32238.</title>
        <authorList>
            <person name="Liu Y."/>
        </authorList>
    </citation>
    <scope>NUCLEOTIDE SEQUENCE [LARGE SCALE GENOMIC DNA]</scope>
    <source>
        <strain evidence="1 2">KCTC 32238</strain>
    </source>
</reference>
<dbReference type="RefSeq" id="WP_210806790.1">
    <property type="nucleotide sequence ID" value="NZ_JAGQDG010000002.1"/>
</dbReference>
<evidence type="ECO:0000313" key="2">
    <source>
        <dbReference type="Proteomes" id="UP000672097"/>
    </source>
</evidence>
<protein>
    <submittedName>
        <fullName evidence="1">XRE family transcriptional regulator</fullName>
    </submittedName>
</protein>
<organism evidence="1 2">
    <name type="scientific">Ideonella paludis</name>
    <dbReference type="NCBI Taxonomy" id="1233411"/>
    <lineage>
        <taxon>Bacteria</taxon>
        <taxon>Pseudomonadati</taxon>
        <taxon>Pseudomonadota</taxon>
        <taxon>Betaproteobacteria</taxon>
        <taxon>Burkholderiales</taxon>
        <taxon>Sphaerotilaceae</taxon>
        <taxon>Ideonella</taxon>
    </lineage>
</organism>